<dbReference type="OrthoDB" id="10265891at2759"/>
<dbReference type="Pfam" id="PF03060">
    <property type="entry name" value="NMO"/>
    <property type="match status" value="1"/>
</dbReference>
<dbReference type="InterPro" id="IPR004136">
    <property type="entry name" value="NMO"/>
</dbReference>
<dbReference type="InterPro" id="IPR013785">
    <property type="entry name" value="Aldolase_TIM"/>
</dbReference>
<organism evidence="4 5">
    <name type="scientific">Patellaria atrata CBS 101060</name>
    <dbReference type="NCBI Taxonomy" id="1346257"/>
    <lineage>
        <taxon>Eukaryota</taxon>
        <taxon>Fungi</taxon>
        <taxon>Dikarya</taxon>
        <taxon>Ascomycota</taxon>
        <taxon>Pezizomycotina</taxon>
        <taxon>Dothideomycetes</taxon>
        <taxon>Dothideomycetes incertae sedis</taxon>
        <taxon>Patellariales</taxon>
        <taxon>Patellariaceae</taxon>
        <taxon>Patellaria</taxon>
    </lineage>
</organism>
<protein>
    <submittedName>
        <fullName evidence="4">2-nitropropane dioxygenase</fullName>
    </submittedName>
</protein>
<keyword evidence="1" id="KW-0285">Flavoprotein</keyword>
<evidence type="ECO:0000313" key="5">
    <source>
        <dbReference type="Proteomes" id="UP000799429"/>
    </source>
</evidence>
<sequence>MSITTPITRLLKIQHPIMLAGMGQTSGADLVSAVSNAGGMGVLGGVQYTPRMLKEMISETKGKLTNPSLPFGVDLLLPQVGGSARKTNIDYTQGSLNELLDVVIEGGAKLFVSAVGVPDKWVVDKLHAAGILYMNVVGHPKHVHKACQVGADIICAQGGEAGGHTGDIPFSILIPACADICKHYKSSITGEPVLLVAAGGVNDGRSLAAALMLGASVVWIGTRFVASLESNAPQAAKDALIKSGFDSTVKTLIFTGRPLRCLSNHYLDDWEKNRQSEIKELISKGIIPLQHELDKLHEEGRLTEEIEDYIVLRPQGIVAGLVNKTDQPAGDIVKEIVEEAAALLAASLRFLVHPKL</sequence>
<comment type="caution">
    <text evidence="4">The sequence shown here is derived from an EMBL/GenBank/DDBJ whole genome shotgun (WGS) entry which is preliminary data.</text>
</comment>
<dbReference type="PANTHER" id="PTHR32332:SF31">
    <property type="entry name" value="2-NITROPROPANE DIOXYGENASE FAMILY, PUTATIVE (AFU_ORTHOLOGUE AFUA_2G09850)-RELATED"/>
    <property type="match status" value="1"/>
</dbReference>
<evidence type="ECO:0000256" key="3">
    <source>
        <dbReference type="ARBA" id="ARBA00023002"/>
    </source>
</evidence>
<keyword evidence="4" id="KW-0223">Dioxygenase</keyword>
<proteinExistence type="predicted"/>
<dbReference type="Gene3D" id="3.20.20.70">
    <property type="entry name" value="Aldolase class I"/>
    <property type="match status" value="1"/>
</dbReference>
<keyword evidence="5" id="KW-1185">Reference proteome</keyword>
<reference evidence="4" key="1">
    <citation type="journal article" date="2020" name="Stud. Mycol.">
        <title>101 Dothideomycetes genomes: a test case for predicting lifestyles and emergence of pathogens.</title>
        <authorList>
            <person name="Haridas S."/>
            <person name="Albert R."/>
            <person name="Binder M."/>
            <person name="Bloem J."/>
            <person name="Labutti K."/>
            <person name="Salamov A."/>
            <person name="Andreopoulos B."/>
            <person name="Baker S."/>
            <person name="Barry K."/>
            <person name="Bills G."/>
            <person name="Bluhm B."/>
            <person name="Cannon C."/>
            <person name="Castanera R."/>
            <person name="Culley D."/>
            <person name="Daum C."/>
            <person name="Ezra D."/>
            <person name="Gonzalez J."/>
            <person name="Henrissat B."/>
            <person name="Kuo A."/>
            <person name="Liang C."/>
            <person name="Lipzen A."/>
            <person name="Lutzoni F."/>
            <person name="Magnuson J."/>
            <person name="Mondo S."/>
            <person name="Nolan M."/>
            <person name="Ohm R."/>
            <person name="Pangilinan J."/>
            <person name="Park H.-J."/>
            <person name="Ramirez L."/>
            <person name="Alfaro M."/>
            <person name="Sun H."/>
            <person name="Tritt A."/>
            <person name="Yoshinaga Y."/>
            <person name="Zwiers L.-H."/>
            <person name="Turgeon B."/>
            <person name="Goodwin S."/>
            <person name="Spatafora J."/>
            <person name="Crous P."/>
            <person name="Grigoriev I."/>
        </authorList>
    </citation>
    <scope>NUCLEOTIDE SEQUENCE</scope>
    <source>
        <strain evidence="4">CBS 101060</strain>
    </source>
</reference>
<keyword evidence="2" id="KW-0288">FMN</keyword>
<dbReference type="CDD" id="cd04730">
    <property type="entry name" value="NPD_like"/>
    <property type="match status" value="1"/>
</dbReference>
<accession>A0A9P4VUQ4</accession>
<dbReference type="EMBL" id="MU006089">
    <property type="protein sequence ID" value="KAF2842715.1"/>
    <property type="molecule type" value="Genomic_DNA"/>
</dbReference>
<keyword evidence="3" id="KW-0560">Oxidoreductase</keyword>
<evidence type="ECO:0000256" key="1">
    <source>
        <dbReference type="ARBA" id="ARBA00022630"/>
    </source>
</evidence>
<dbReference type="SUPFAM" id="SSF51412">
    <property type="entry name" value="Inosine monophosphate dehydrogenase (IMPDH)"/>
    <property type="match status" value="1"/>
</dbReference>
<gene>
    <name evidence="4" type="ORF">M501DRAFT_924373</name>
</gene>
<dbReference type="GO" id="GO:0018580">
    <property type="term" value="F:nitronate monooxygenase activity"/>
    <property type="evidence" value="ECO:0007669"/>
    <property type="project" value="InterPro"/>
</dbReference>
<dbReference type="PANTHER" id="PTHR32332">
    <property type="entry name" value="2-NITROPROPANE DIOXYGENASE"/>
    <property type="match status" value="1"/>
</dbReference>
<dbReference type="GO" id="GO:0051213">
    <property type="term" value="F:dioxygenase activity"/>
    <property type="evidence" value="ECO:0007669"/>
    <property type="project" value="UniProtKB-KW"/>
</dbReference>
<evidence type="ECO:0000256" key="2">
    <source>
        <dbReference type="ARBA" id="ARBA00022643"/>
    </source>
</evidence>
<name>A0A9P4VUQ4_9PEZI</name>
<dbReference type="AlphaFoldDB" id="A0A9P4VUQ4"/>
<evidence type="ECO:0000313" key="4">
    <source>
        <dbReference type="EMBL" id="KAF2842715.1"/>
    </source>
</evidence>
<dbReference type="Proteomes" id="UP000799429">
    <property type="component" value="Unassembled WGS sequence"/>
</dbReference>